<organism evidence="1">
    <name type="scientific">Caudovirales sp. gcode 4</name>
    <dbReference type="NCBI Taxonomy" id="2838363"/>
    <lineage>
        <taxon>Viruses</taxon>
        <taxon>Duplodnaviria</taxon>
        <taxon>Heunggongvirae</taxon>
        <taxon>Uroviricota</taxon>
        <taxon>Caudoviricetes</taxon>
    </lineage>
</organism>
<reference evidence="1" key="1">
    <citation type="journal article" date="2021" name="Proc. Natl. Acad. Sci. U.S.A.">
        <title>A Catalog of Tens of Thousands of Viruses from Human Metagenomes Reveals Hidden Associations with Chronic Diseases.</title>
        <authorList>
            <person name="Tisza M.J."/>
            <person name="Buck C.B."/>
        </authorList>
    </citation>
    <scope>NUCLEOTIDE SEQUENCE</scope>
    <source>
        <strain evidence="1">CtKN96</strain>
    </source>
</reference>
<accession>A0A8S5RT59</accession>
<protein>
    <submittedName>
        <fullName evidence="1">Uncharacterized protein</fullName>
    </submittedName>
</protein>
<sequence>MTENETPIIPTHEFAEESDMQAFRARPADACEGMQKKYLGMTHDEFLPHWEALKDHEGEVPDGYELVEELHKNPFTHEEKTIKILREKEKQDPEKIIEEKIQELKLKVVLWTITKEEKQTLELLTK</sequence>
<evidence type="ECO:0000313" key="1">
    <source>
        <dbReference type="EMBL" id="DAE92680.1"/>
    </source>
</evidence>
<name>A0A8S5RT59_9CAUD</name>
<proteinExistence type="predicted"/>
<dbReference type="EMBL" id="BK059153">
    <property type="protein sequence ID" value="DAE92680.1"/>
    <property type="molecule type" value="Genomic_DNA"/>
</dbReference>